<dbReference type="InterPro" id="IPR008927">
    <property type="entry name" value="6-PGluconate_DH-like_C_sf"/>
</dbReference>
<dbReference type="Gene3D" id="3.40.50.720">
    <property type="entry name" value="NAD(P)-binding Rossmann-like Domain"/>
    <property type="match status" value="1"/>
</dbReference>
<comment type="caution">
    <text evidence="3">The sequence shown here is derived from an EMBL/GenBank/DDBJ whole genome shotgun (WGS) entry which is preliminary data.</text>
</comment>
<accession>A0ABU1WY75</accession>
<dbReference type="Pfam" id="PF10727">
    <property type="entry name" value="Rossmann-like"/>
    <property type="match status" value="1"/>
</dbReference>
<dbReference type="InterPro" id="IPR036291">
    <property type="entry name" value="NAD(P)-bd_dom_sf"/>
</dbReference>
<dbReference type="Proteomes" id="UP001267638">
    <property type="component" value="Unassembled WGS sequence"/>
</dbReference>
<keyword evidence="4" id="KW-1185">Reference proteome</keyword>
<gene>
    <name evidence="3" type="ORF">J2W40_001067</name>
</gene>
<dbReference type="InterPro" id="IPR019665">
    <property type="entry name" value="OxRdtase/DH_put_Rossmann_dom"/>
</dbReference>
<evidence type="ECO:0000259" key="1">
    <source>
        <dbReference type="Pfam" id="PF10727"/>
    </source>
</evidence>
<protein>
    <submittedName>
        <fullName evidence="3">Short-subunit dehydrogenase-like oxidoreductase (DUF2520 family)</fullName>
    </submittedName>
</protein>
<feature type="domain" description="Putative oxidoreductase/dehydrogenase Rossmann-like" evidence="1">
    <location>
        <begin position="9"/>
        <end position="125"/>
    </location>
</feature>
<sequence length="295" mass="30674">MVSTSPYRRIGIIGTGRVASAIGHALAAHSNDSLVIWGRNPKKCAEAVAVIGRAQTAGDMAHLARDCDLIMLAVADDALAHIVAALAQTEPSYQPRFIFHVSGRSGAAILDPLRSATSMTAAIHPAMTFTGKPTSEVKHMINARFAVTGSTEQASAAAQKLVALLGGIMVPIEEAQRALYHAALCHGANHLVTLIAGACQALATAGVAEPSALLAPLVRAALDVSLNQGMAGLSGPLLRGDDETIAKHLAALSQQCPTLLPPYSAMALATLDQLERLHGEGQASIIRWASLEQKL</sequence>
<dbReference type="SUPFAM" id="SSF48179">
    <property type="entry name" value="6-phosphogluconate dehydrogenase C-terminal domain-like"/>
    <property type="match status" value="1"/>
</dbReference>
<dbReference type="InterPro" id="IPR037108">
    <property type="entry name" value="TM1727-like_C_sf"/>
</dbReference>
<reference evidence="3 4" key="1">
    <citation type="submission" date="2023-07" db="EMBL/GenBank/DDBJ databases">
        <title>Sorghum-associated microbial communities from plants grown in Nebraska, USA.</title>
        <authorList>
            <person name="Schachtman D."/>
        </authorList>
    </citation>
    <scope>NUCLEOTIDE SEQUENCE [LARGE SCALE GENOMIC DNA]</scope>
    <source>
        <strain evidence="3 4">4256</strain>
    </source>
</reference>
<dbReference type="Pfam" id="PF10728">
    <property type="entry name" value="DUF2520"/>
    <property type="match status" value="1"/>
</dbReference>
<organism evidence="3 4">
    <name type="scientific">Sphingobium xenophagum</name>
    <dbReference type="NCBI Taxonomy" id="121428"/>
    <lineage>
        <taxon>Bacteria</taxon>
        <taxon>Pseudomonadati</taxon>
        <taxon>Pseudomonadota</taxon>
        <taxon>Alphaproteobacteria</taxon>
        <taxon>Sphingomonadales</taxon>
        <taxon>Sphingomonadaceae</taxon>
        <taxon>Sphingobium</taxon>
    </lineage>
</organism>
<dbReference type="PANTHER" id="PTHR40459:SF1">
    <property type="entry name" value="CONSERVED HYPOTHETICAL ALANINE AND LEUCINE RICH PROTEIN"/>
    <property type="match status" value="1"/>
</dbReference>
<dbReference type="PANTHER" id="PTHR40459">
    <property type="entry name" value="CONSERVED HYPOTHETICAL ALANINE AND LEUCINE RICH PROTEIN"/>
    <property type="match status" value="1"/>
</dbReference>
<proteinExistence type="predicted"/>
<name>A0ABU1WY75_SPHXE</name>
<evidence type="ECO:0000259" key="2">
    <source>
        <dbReference type="Pfam" id="PF10728"/>
    </source>
</evidence>
<evidence type="ECO:0000313" key="3">
    <source>
        <dbReference type="EMBL" id="MDR7154255.1"/>
    </source>
</evidence>
<dbReference type="SUPFAM" id="SSF51735">
    <property type="entry name" value="NAD(P)-binding Rossmann-fold domains"/>
    <property type="match status" value="1"/>
</dbReference>
<dbReference type="RefSeq" id="WP_409050341.1">
    <property type="nucleotide sequence ID" value="NZ_JAVDWV010000004.1"/>
</dbReference>
<dbReference type="EMBL" id="JAVDWV010000004">
    <property type="protein sequence ID" value="MDR7154255.1"/>
    <property type="molecule type" value="Genomic_DNA"/>
</dbReference>
<dbReference type="Gene3D" id="1.10.1040.20">
    <property type="entry name" value="ProC-like, C-terminal domain"/>
    <property type="match status" value="1"/>
</dbReference>
<feature type="domain" description="DUF2520" evidence="2">
    <location>
        <begin position="145"/>
        <end position="269"/>
    </location>
</feature>
<dbReference type="InterPro" id="IPR018931">
    <property type="entry name" value="DUF2520"/>
</dbReference>
<evidence type="ECO:0000313" key="4">
    <source>
        <dbReference type="Proteomes" id="UP001267638"/>
    </source>
</evidence>